<dbReference type="Proteomes" id="UP001226720">
    <property type="component" value="Unassembled WGS sequence"/>
</dbReference>
<dbReference type="SUPFAM" id="SSF53448">
    <property type="entry name" value="Nucleotide-diphospho-sugar transferases"/>
    <property type="match status" value="1"/>
</dbReference>
<evidence type="ECO:0000259" key="1">
    <source>
        <dbReference type="Pfam" id="PF00535"/>
    </source>
</evidence>
<feature type="domain" description="Glycosyltransferase 2-like" evidence="1">
    <location>
        <begin position="14"/>
        <end position="130"/>
    </location>
</feature>
<name>A0ABU0K1Z8_9BACL</name>
<gene>
    <name evidence="2" type="ORF">QO000_002360</name>
</gene>
<dbReference type="PANTHER" id="PTHR43685">
    <property type="entry name" value="GLYCOSYLTRANSFERASE"/>
    <property type="match status" value="1"/>
</dbReference>
<dbReference type="EMBL" id="JAUSWM010000004">
    <property type="protein sequence ID" value="MDQ0483378.1"/>
    <property type="molecule type" value="Genomic_DNA"/>
</dbReference>
<dbReference type="CDD" id="cd00761">
    <property type="entry name" value="Glyco_tranf_GTA_type"/>
    <property type="match status" value="1"/>
</dbReference>
<dbReference type="GeneID" id="301327661"/>
<evidence type="ECO:0000313" key="2">
    <source>
        <dbReference type="EMBL" id="MDQ0483378.1"/>
    </source>
</evidence>
<protein>
    <submittedName>
        <fullName evidence="2">Glycosyltransferase involved in cell wall biosynthesis</fullName>
    </submittedName>
</protein>
<organism evidence="2 3">
    <name type="scientific">Guptibacillus hwajinpoensis</name>
    <dbReference type="NCBI Taxonomy" id="208199"/>
    <lineage>
        <taxon>Bacteria</taxon>
        <taxon>Bacillati</taxon>
        <taxon>Bacillota</taxon>
        <taxon>Bacilli</taxon>
        <taxon>Bacillales</taxon>
        <taxon>Guptibacillaceae</taxon>
        <taxon>Guptibacillus</taxon>
    </lineage>
</organism>
<proteinExistence type="predicted"/>
<dbReference type="InterPro" id="IPR050834">
    <property type="entry name" value="Glycosyltransf_2"/>
</dbReference>
<evidence type="ECO:0000313" key="3">
    <source>
        <dbReference type="Proteomes" id="UP001226720"/>
    </source>
</evidence>
<sequence>MDTINNNNKSVDISVIIPTYNKYPQNLLTLFSLENQKFDLSKVEVIMVDDGSTDQTSQILKNHNFSFNFKYIKNIKNVGRPAARNIGIRASSGSILIFLDAEILVQPDFLSIHSHYHKAQHNAVVTGVLFIKKLYSALIPGFSDSQLEQFKTLLKHNPALKGKYVEFLKNDDYTPLMSKSHILNQSYKSLSVPTDYEEFYKRIIIKNYGYKLLNYQIPWQLFGTGHVSVQKQAIEEVGLFTEYPGYGWDDLEMGYRLYKNGAIFTTDRKLVSYHQEHPVFEGIKDESKINYYRFQETYNAVDQMVISLTFLPVPFNLHEINQILILYKKLCHDYPVKFSLLKKNFHYMLREIGRLVSKQLPITNLKPKSSQASEEISTLKEKKLLEEIGEYHLFLKCYERLEKL</sequence>
<comment type="caution">
    <text evidence="2">The sequence shown here is derived from an EMBL/GenBank/DDBJ whole genome shotgun (WGS) entry which is preliminary data.</text>
</comment>
<dbReference type="PANTHER" id="PTHR43685:SF2">
    <property type="entry name" value="GLYCOSYLTRANSFERASE 2-LIKE DOMAIN-CONTAINING PROTEIN"/>
    <property type="match status" value="1"/>
</dbReference>
<dbReference type="RefSeq" id="WP_301552070.1">
    <property type="nucleotide sequence ID" value="NZ_JAQRMZ010000006.1"/>
</dbReference>
<dbReference type="InterPro" id="IPR029044">
    <property type="entry name" value="Nucleotide-diphossugar_trans"/>
</dbReference>
<accession>A0ABU0K1Z8</accession>
<reference evidence="2" key="1">
    <citation type="submission" date="2023-07" db="EMBL/GenBank/DDBJ databases">
        <title>Genomic Encyclopedia of Type Strains, Phase IV (KMG-IV): sequencing the most valuable type-strain genomes for metagenomic binning, comparative biology and taxonomic classification.</title>
        <authorList>
            <person name="Goeker M."/>
        </authorList>
    </citation>
    <scope>NUCLEOTIDE SEQUENCE [LARGE SCALE GENOMIC DNA]</scope>
    <source>
        <strain evidence="2">JSM 076093</strain>
    </source>
</reference>
<dbReference type="Pfam" id="PF00535">
    <property type="entry name" value="Glycos_transf_2"/>
    <property type="match status" value="1"/>
</dbReference>
<dbReference type="InterPro" id="IPR001173">
    <property type="entry name" value="Glyco_trans_2-like"/>
</dbReference>
<keyword evidence="3" id="KW-1185">Reference proteome</keyword>
<dbReference type="Gene3D" id="3.90.550.10">
    <property type="entry name" value="Spore Coat Polysaccharide Biosynthesis Protein SpsA, Chain A"/>
    <property type="match status" value="1"/>
</dbReference>